<dbReference type="PANTHER" id="PTHR34380:SF6">
    <property type="entry name" value="TERNARY COMPLEX FACTOR MIP1 LEUCINE-ZIPPER DOMAIN-CONTAINING PROTEIN"/>
    <property type="match status" value="1"/>
</dbReference>
<organism evidence="6 7">
    <name type="scientific">Coptis chinensis</name>
    <dbReference type="NCBI Taxonomy" id="261450"/>
    <lineage>
        <taxon>Eukaryota</taxon>
        <taxon>Viridiplantae</taxon>
        <taxon>Streptophyta</taxon>
        <taxon>Embryophyta</taxon>
        <taxon>Tracheophyta</taxon>
        <taxon>Spermatophyta</taxon>
        <taxon>Magnoliopsida</taxon>
        <taxon>Ranunculales</taxon>
        <taxon>Ranunculaceae</taxon>
        <taxon>Coptidoideae</taxon>
        <taxon>Coptis</taxon>
    </lineage>
</organism>
<feature type="region of interest" description="Disordered" evidence="4">
    <location>
        <begin position="62"/>
        <end position="111"/>
    </location>
</feature>
<feature type="coiled-coil region" evidence="3">
    <location>
        <begin position="264"/>
        <end position="298"/>
    </location>
</feature>
<keyword evidence="1" id="KW-0539">Nucleus</keyword>
<evidence type="ECO:0000313" key="6">
    <source>
        <dbReference type="EMBL" id="KAF9589075.1"/>
    </source>
</evidence>
<dbReference type="AlphaFoldDB" id="A0A835LC61"/>
<comment type="caution">
    <text evidence="6">The sequence shown here is derived from an EMBL/GenBank/DDBJ whole genome shotgun (WGS) entry which is preliminary data.</text>
</comment>
<sequence>MTKNKQGDNGAVPPPESRCVRNDGRKWRCKGWVYEESTLCEKHYLYDLQRKFGDVVVREKRVQKTVKRKTKKRNESDEDEDEEKRREDERVRKRAKRSLDSSGLVREEEEEMGAKKKGIDAILRDSESTESDYTASELIISLKTAFRFKDFEEVAQIIKVREGKMKMDKEVVESRCVKLSNEIEVKKTEIVDVREKLQEMEVRKIGLEDEIWGHKRMCNELKEKVIRLEEDYKVVCERERRSQVRIVTLSDELKKMNKNEREILVVLKKENSDLEYAKRRVENEIEVWKRRINELETNRGMKTVSLPQVKIKEEGANCDAKRSAENKIEVPKRRFREQATNCGLKSAGFPKVNVKEEALNCDPKVYASANSDFACPFSAKAGRVTQLAEEGKKNETIQRVTPTEFNNTGKGISLSHANIRKEEDEISKFLSEFRKLKGNN</sequence>
<feature type="region of interest" description="Disordered" evidence="4">
    <location>
        <begin position="1"/>
        <end position="22"/>
    </location>
</feature>
<evidence type="ECO:0000259" key="5">
    <source>
        <dbReference type="PROSITE" id="PS51667"/>
    </source>
</evidence>
<evidence type="ECO:0000256" key="1">
    <source>
        <dbReference type="ARBA" id="ARBA00023242"/>
    </source>
</evidence>
<feature type="domain" description="WRC" evidence="5">
    <location>
        <begin position="13"/>
        <end position="58"/>
    </location>
</feature>
<name>A0A835LC61_9MAGN</name>
<dbReference type="Proteomes" id="UP000631114">
    <property type="component" value="Unassembled WGS sequence"/>
</dbReference>
<dbReference type="PANTHER" id="PTHR34380">
    <property type="entry name" value="BNAA03G12380D PROTEIN"/>
    <property type="match status" value="1"/>
</dbReference>
<evidence type="ECO:0000313" key="7">
    <source>
        <dbReference type="Proteomes" id="UP000631114"/>
    </source>
</evidence>
<feature type="compositionally biased region" description="Basic residues" evidence="4">
    <location>
        <begin position="63"/>
        <end position="72"/>
    </location>
</feature>
<accession>A0A835LC61</accession>
<dbReference type="Pfam" id="PF08879">
    <property type="entry name" value="WRC"/>
    <property type="match status" value="1"/>
</dbReference>
<dbReference type="EMBL" id="JADFTS010000009">
    <property type="protein sequence ID" value="KAF9589075.1"/>
    <property type="molecule type" value="Genomic_DNA"/>
</dbReference>
<feature type="coiled-coil region" evidence="3">
    <location>
        <begin position="176"/>
        <end position="238"/>
    </location>
</feature>
<protein>
    <recommendedName>
        <fullName evidence="5">WRC domain-containing protein</fullName>
    </recommendedName>
</protein>
<dbReference type="OrthoDB" id="1935771at2759"/>
<keyword evidence="3" id="KW-0175">Coiled coil</keyword>
<dbReference type="InterPro" id="IPR014977">
    <property type="entry name" value="WRC_dom"/>
</dbReference>
<proteinExistence type="predicted"/>
<evidence type="ECO:0000256" key="2">
    <source>
        <dbReference type="PROSITE-ProRule" id="PRU01002"/>
    </source>
</evidence>
<dbReference type="PROSITE" id="PS51667">
    <property type="entry name" value="WRC"/>
    <property type="match status" value="1"/>
</dbReference>
<reference evidence="6 7" key="1">
    <citation type="submission" date="2020-10" db="EMBL/GenBank/DDBJ databases">
        <title>The Coptis chinensis genome and diversification of protoberbering-type alkaloids.</title>
        <authorList>
            <person name="Wang B."/>
            <person name="Shu S."/>
            <person name="Song C."/>
            <person name="Liu Y."/>
        </authorList>
    </citation>
    <scope>NUCLEOTIDE SEQUENCE [LARGE SCALE GENOMIC DNA]</scope>
    <source>
        <strain evidence="6">HL-2020</strain>
        <tissue evidence="6">Leaf</tissue>
    </source>
</reference>
<evidence type="ECO:0000256" key="3">
    <source>
        <dbReference type="SAM" id="Coils"/>
    </source>
</evidence>
<gene>
    <name evidence="6" type="ORF">IFM89_018806</name>
</gene>
<keyword evidence="7" id="KW-1185">Reference proteome</keyword>
<comment type="caution">
    <text evidence="2">Lacks conserved residue(s) required for the propagation of feature annotation.</text>
</comment>
<evidence type="ECO:0000256" key="4">
    <source>
        <dbReference type="SAM" id="MobiDB-lite"/>
    </source>
</evidence>